<comment type="caution">
    <text evidence="1">The sequence shown here is derived from an EMBL/GenBank/DDBJ whole genome shotgun (WGS) entry which is preliminary data.</text>
</comment>
<protein>
    <submittedName>
        <fullName evidence="1">Uncharacterized protein</fullName>
    </submittedName>
</protein>
<proteinExistence type="predicted"/>
<name>A0A0F9RSL6_9ZZZZ</name>
<dbReference type="AlphaFoldDB" id="A0A0F9RSL6"/>
<reference evidence="1" key="1">
    <citation type="journal article" date="2015" name="Nature">
        <title>Complex archaea that bridge the gap between prokaryotes and eukaryotes.</title>
        <authorList>
            <person name="Spang A."/>
            <person name="Saw J.H."/>
            <person name="Jorgensen S.L."/>
            <person name="Zaremba-Niedzwiedzka K."/>
            <person name="Martijn J."/>
            <person name="Lind A.E."/>
            <person name="van Eijk R."/>
            <person name="Schleper C."/>
            <person name="Guy L."/>
            <person name="Ettema T.J."/>
        </authorList>
    </citation>
    <scope>NUCLEOTIDE SEQUENCE</scope>
</reference>
<gene>
    <name evidence="1" type="ORF">LCGC14_0859060</name>
</gene>
<sequence>MIKLLENLKSNKELLEKGKIFKYNYYLIESRAKINEDFKINNFSHFYQIEHINESERDFENENIKKAISVLKKIKTQDNNTNFYILRITIVDLTQREVKHPVTQLSQIVDPEIGIGTLSSTFFLTSLEMYAI</sequence>
<dbReference type="EMBL" id="LAZR01002600">
    <property type="protein sequence ID" value="KKN27981.1"/>
    <property type="molecule type" value="Genomic_DNA"/>
</dbReference>
<accession>A0A0F9RSL6</accession>
<organism evidence="1">
    <name type="scientific">marine sediment metagenome</name>
    <dbReference type="NCBI Taxonomy" id="412755"/>
    <lineage>
        <taxon>unclassified sequences</taxon>
        <taxon>metagenomes</taxon>
        <taxon>ecological metagenomes</taxon>
    </lineage>
</organism>
<evidence type="ECO:0000313" key="1">
    <source>
        <dbReference type="EMBL" id="KKN27981.1"/>
    </source>
</evidence>